<dbReference type="AlphaFoldDB" id="A0AAN2C8X4"/>
<dbReference type="Pfam" id="PF00483">
    <property type="entry name" value="NTP_transferase"/>
    <property type="match status" value="1"/>
</dbReference>
<proteinExistence type="inferred from homology"/>
<dbReference type="CDD" id="cd04181">
    <property type="entry name" value="NTP_transferase"/>
    <property type="match status" value="1"/>
</dbReference>
<evidence type="ECO:0000313" key="4">
    <source>
        <dbReference type="EMBL" id="BDE05940.1"/>
    </source>
</evidence>
<feature type="domain" description="Mannose-1-phosphate guanyltransferase C-terminal" evidence="3">
    <location>
        <begin position="247"/>
        <end position="334"/>
    </location>
</feature>
<organism evidence="4 5">
    <name type="scientific">Vulcanimicrobium alpinum</name>
    <dbReference type="NCBI Taxonomy" id="3016050"/>
    <lineage>
        <taxon>Bacteria</taxon>
        <taxon>Bacillati</taxon>
        <taxon>Vulcanimicrobiota</taxon>
        <taxon>Vulcanimicrobiia</taxon>
        <taxon>Vulcanimicrobiales</taxon>
        <taxon>Vulcanimicrobiaceae</taxon>
        <taxon>Vulcanimicrobium</taxon>
    </lineage>
</organism>
<dbReference type="GO" id="GO:0016779">
    <property type="term" value="F:nucleotidyltransferase activity"/>
    <property type="evidence" value="ECO:0007669"/>
    <property type="project" value="UniProtKB-KW"/>
</dbReference>
<evidence type="ECO:0000259" key="3">
    <source>
        <dbReference type="Pfam" id="PF25087"/>
    </source>
</evidence>
<dbReference type="Gene3D" id="2.160.10.10">
    <property type="entry name" value="Hexapeptide repeat proteins"/>
    <property type="match status" value="1"/>
</dbReference>
<feature type="domain" description="Nucleotidyl transferase" evidence="2">
    <location>
        <begin position="3"/>
        <end position="233"/>
    </location>
</feature>
<protein>
    <submittedName>
        <fullName evidence="4">Mannose-1-phosphate guanylyltransferase</fullName>
    </submittedName>
</protein>
<comment type="similarity">
    <text evidence="1">Belongs to the transferase hexapeptide repeat family.</text>
</comment>
<dbReference type="InterPro" id="IPR029044">
    <property type="entry name" value="Nucleotide-diphossugar_trans"/>
</dbReference>
<sequence>MRAMILAGGMSTRLYPLTKEVPKPIVPVAGEPISGHVMRWLSSHGYDEVAINVFYLAEKVEAAFGDGSGFGVALHYLREPELTGSAGGLKQMEGWFDETFVVVGCDDLTNADIGGLVRFHKERKALATIGLLEVEDVDQYGVVLLDRDGRITGFQEKPPKGTEQSKLANTGIYVFEPAIFDRIPAKTFYDFGKQVFPELLADGLPFYGMQLHGAYWRDVGTPEEYRRANADVLTGAVRITGERATGVPPSAQVERDAEIAGAVRVGERVRIGAGARIVGPSVVGDDAVVGAGALVERTIVWNGARIGAGAVLRDAIVGERYAVADGARLDGAIVANEPEAVSR</sequence>
<evidence type="ECO:0000313" key="5">
    <source>
        <dbReference type="Proteomes" id="UP001317532"/>
    </source>
</evidence>
<dbReference type="PANTHER" id="PTHR22572">
    <property type="entry name" value="SUGAR-1-PHOSPHATE GUANYL TRANSFERASE"/>
    <property type="match status" value="1"/>
</dbReference>
<dbReference type="EMBL" id="AP025523">
    <property type="protein sequence ID" value="BDE05940.1"/>
    <property type="molecule type" value="Genomic_DNA"/>
</dbReference>
<keyword evidence="4" id="KW-0808">Transferase</keyword>
<dbReference type="Gene3D" id="3.90.550.10">
    <property type="entry name" value="Spore Coat Polysaccharide Biosynthesis Protein SpsA, Chain A"/>
    <property type="match status" value="1"/>
</dbReference>
<accession>A0AAN2C8X4</accession>
<reference evidence="4 5" key="1">
    <citation type="journal article" date="2022" name="ISME Commun">
        <title>Vulcanimicrobium alpinus gen. nov. sp. nov., the first cultivated representative of the candidate phylum 'Eremiobacterota', is a metabolically versatile aerobic anoxygenic phototroph.</title>
        <authorList>
            <person name="Yabe S."/>
            <person name="Muto K."/>
            <person name="Abe K."/>
            <person name="Yokota A."/>
            <person name="Staudigel H."/>
            <person name="Tebo B.M."/>
        </authorList>
    </citation>
    <scope>NUCLEOTIDE SEQUENCE [LARGE SCALE GENOMIC DNA]</scope>
    <source>
        <strain evidence="4 5">WC8-2</strain>
    </source>
</reference>
<dbReference type="InterPro" id="IPR050486">
    <property type="entry name" value="Mannose-1P_guanyltransferase"/>
</dbReference>
<evidence type="ECO:0000256" key="1">
    <source>
        <dbReference type="ARBA" id="ARBA00007274"/>
    </source>
</evidence>
<dbReference type="SUPFAM" id="SSF53448">
    <property type="entry name" value="Nucleotide-diphospho-sugar transferases"/>
    <property type="match status" value="1"/>
</dbReference>
<keyword evidence="4" id="KW-0548">Nucleotidyltransferase</keyword>
<dbReference type="InterPro" id="IPR056729">
    <property type="entry name" value="GMPPB_C"/>
</dbReference>
<gene>
    <name evidence="4" type="ORF">WPS_12160</name>
</gene>
<dbReference type="KEGG" id="vab:WPS_12160"/>
<keyword evidence="5" id="KW-1185">Reference proteome</keyword>
<dbReference type="Proteomes" id="UP001317532">
    <property type="component" value="Chromosome"/>
</dbReference>
<dbReference type="Pfam" id="PF25087">
    <property type="entry name" value="GMPPB_C"/>
    <property type="match status" value="1"/>
</dbReference>
<evidence type="ECO:0000259" key="2">
    <source>
        <dbReference type="Pfam" id="PF00483"/>
    </source>
</evidence>
<name>A0AAN2C8X4_UNVUL</name>
<dbReference type="InterPro" id="IPR005835">
    <property type="entry name" value="NTP_transferase_dom"/>
</dbReference>